<dbReference type="EMBL" id="JAWIIJ010000002">
    <property type="protein sequence ID" value="MDV2077794.1"/>
    <property type="molecule type" value="Genomic_DNA"/>
</dbReference>
<evidence type="ECO:0000313" key="1">
    <source>
        <dbReference type="EMBL" id="MDV2077794.1"/>
    </source>
</evidence>
<proteinExistence type="predicted"/>
<dbReference type="Proteomes" id="UP001269819">
    <property type="component" value="Unassembled WGS sequence"/>
</dbReference>
<keyword evidence="2" id="KW-1185">Reference proteome</keyword>
<sequence length="181" mass="20096">MTKSANERIEILEEFDSLLGRQFEGKYEPEGREGLRKRINSSAPSVRSIVAKVGCMKRVSTAPPPAIGGPALQNVDPFDMIFDDYFGMSFIPTLRDMVQQAIGVIQADPDDSDTGKCEKEERIVYKQLDVPEKVTLAWLAHNVPIKLWFFGGGLLLAAFSLGLKASTWNFVREILGMVQCA</sequence>
<accession>A0ABU3VU47</accession>
<dbReference type="RefSeq" id="WP_316972673.1">
    <property type="nucleotide sequence ID" value="NZ_JAWIIJ010000002.1"/>
</dbReference>
<protein>
    <submittedName>
        <fullName evidence="1">Uncharacterized protein</fullName>
    </submittedName>
</protein>
<reference evidence="1 2" key="1">
    <citation type="submission" date="2023-10" db="EMBL/GenBank/DDBJ databases">
        <title>Characteristics and mechanism of a salt-tolerant marine origin heterotrophic nitrifying- aerobic denitrifying bacteria Marinobacter xestospongiae HN1.</title>
        <authorList>
            <person name="Qi R."/>
        </authorList>
    </citation>
    <scope>NUCLEOTIDE SEQUENCE [LARGE SCALE GENOMIC DNA]</scope>
    <source>
        <strain evidence="1 2">HN1</strain>
    </source>
</reference>
<gene>
    <name evidence="1" type="ORF">RYS15_03835</name>
</gene>
<comment type="caution">
    <text evidence="1">The sequence shown here is derived from an EMBL/GenBank/DDBJ whole genome shotgun (WGS) entry which is preliminary data.</text>
</comment>
<evidence type="ECO:0000313" key="2">
    <source>
        <dbReference type="Proteomes" id="UP001269819"/>
    </source>
</evidence>
<organism evidence="1 2">
    <name type="scientific">Marinobacter xestospongiae</name>
    <dbReference type="NCBI Taxonomy" id="994319"/>
    <lineage>
        <taxon>Bacteria</taxon>
        <taxon>Pseudomonadati</taxon>
        <taxon>Pseudomonadota</taxon>
        <taxon>Gammaproteobacteria</taxon>
        <taxon>Pseudomonadales</taxon>
        <taxon>Marinobacteraceae</taxon>
        <taxon>Marinobacter</taxon>
    </lineage>
</organism>
<name>A0ABU3VU47_9GAMM</name>